<dbReference type="Pfam" id="PF00045">
    <property type="entry name" value="Hemopexin"/>
    <property type="match status" value="2"/>
</dbReference>
<organism evidence="2 3">
    <name type="scientific">Pocillopora meandrina</name>
    <dbReference type="NCBI Taxonomy" id="46732"/>
    <lineage>
        <taxon>Eukaryota</taxon>
        <taxon>Metazoa</taxon>
        <taxon>Cnidaria</taxon>
        <taxon>Anthozoa</taxon>
        <taxon>Hexacorallia</taxon>
        <taxon>Scleractinia</taxon>
        <taxon>Astrocoeniina</taxon>
        <taxon>Pocilloporidae</taxon>
        <taxon>Pocillopora</taxon>
    </lineage>
</organism>
<evidence type="ECO:0000313" key="2">
    <source>
        <dbReference type="EMBL" id="CAH3128318.1"/>
    </source>
</evidence>
<accession>A0AAU9WWJ8</accession>
<dbReference type="EMBL" id="CALNXJ010000023">
    <property type="protein sequence ID" value="CAH3128318.1"/>
    <property type="molecule type" value="Genomic_DNA"/>
</dbReference>
<name>A0AAU9WWJ8_9CNID</name>
<reference evidence="2 3" key="1">
    <citation type="submission" date="2022-05" db="EMBL/GenBank/DDBJ databases">
        <authorList>
            <consortium name="Genoscope - CEA"/>
            <person name="William W."/>
        </authorList>
    </citation>
    <scope>NUCLEOTIDE SEQUENCE [LARGE SCALE GENOMIC DNA]</scope>
</reference>
<gene>
    <name evidence="2" type="ORF">PMEA_00013415</name>
</gene>
<evidence type="ECO:0000256" key="1">
    <source>
        <dbReference type="PROSITE-ProRule" id="PRU01011"/>
    </source>
</evidence>
<feature type="repeat" description="Hemopexin" evidence="1">
    <location>
        <begin position="34"/>
        <end position="86"/>
    </location>
</feature>
<sequence length="157" mass="18852">MKNGRISADQFWTGNNSLEKSDPYKITDFWSNVRCPLDAAFRDENGDIVFFKGGRYWAYRGNNLLRSRGLIRKRYRLHRFRRTMNAVFAFRNVTHFIKGSKYWRLSGNQNRRNSPKIIRPRRLRNADAVTTWINNNRIYVFKGESYYRLGKVNKEPY</sequence>
<feature type="repeat" description="Hemopexin" evidence="1">
    <location>
        <begin position="123"/>
        <end position="157"/>
    </location>
</feature>
<dbReference type="InterPro" id="IPR036375">
    <property type="entry name" value="Hemopexin-like_dom_sf"/>
</dbReference>
<dbReference type="PROSITE" id="PS51642">
    <property type="entry name" value="HEMOPEXIN_2"/>
    <property type="match status" value="2"/>
</dbReference>
<dbReference type="InterPro" id="IPR018487">
    <property type="entry name" value="Hemopexin-like_repeat"/>
</dbReference>
<dbReference type="Gene3D" id="2.110.10.10">
    <property type="entry name" value="Hemopexin-like domain"/>
    <property type="match status" value="2"/>
</dbReference>
<comment type="caution">
    <text evidence="2">The sequence shown here is derived from an EMBL/GenBank/DDBJ whole genome shotgun (WGS) entry which is preliminary data.</text>
</comment>
<dbReference type="SMART" id="SM00120">
    <property type="entry name" value="HX"/>
    <property type="match status" value="2"/>
</dbReference>
<dbReference type="Proteomes" id="UP001159428">
    <property type="component" value="Unassembled WGS sequence"/>
</dbReference>
<proteinExistence type="predicted"/>
<evidence type="ECO:0000313" key="3">
    <source>
        <dbReference type="Proteomes" id="UP001159428"/>
    </source>
</evidence>
<dbReference type="AlphaFoldDB" id="A0AAU9WWJ8"/>
<protein>
    <submittedName>
        <fullName evidence="2">Uncharacterized protein</fullName>
    </submittedName>
</protein>
<dbReference type="SUPFAM" id="SSF50923">
    <property type="entry name" value="Hemopexin-like domain"/>
    <property type="match status" value="1"/>
</dbReference>
<keyword evidence="3" id="KW-1185">Reference proteome</keyword>